<dbReference type="PANTHER" id="PTHR37947">
    <property type="entry name" value="BLL2462 PROTEIN"/>
    <property type="match status" value="1"/>
</dbReference>
<dbReference type="PROSITE" id="PS50234">
    <property type="entry name" value="VWFA"/>
    <property type="match status" value="1"/>
</dbReference>
<reference evidence="4 5" key="1">
    <citation type="submission" date="2019-08" db="EMBL/GenBank/DDBJ databases">
        <title>Deep-cultivation of Planctomycetes and their phenomic and genomic characterization uncovers novel biology.</title>
        <authorList>
            <person name="Wiegand S."/>
            <person name="Jogler M."/>
            <person name="Boedeker C."/>
            <person name="Pinto D."/>
            <person name="Vollmers J."/>
            <person name="Rivas-Marin E."/>
            <person name="Kohn T."/>
            <person name="Peeters S.H."/>
            <person name="Heuer A."/>
            <person name="Rast P."/>
            <person name="Oberbeckmann S."/>
            <person name="Bunk B."/>
            <person name="Jeske O."/>
            <person name="Meyerdierks A."/>
            <person name="Storesund J.E."/>
            <person name="Kallscheuer N."/>
            <person name="Luecker S."/>
            <person name="Lage O.M."/>
            <person name="Pohl T."/>
            <person name="Merkel B.J."/>
            <person name="Hornburger P."/>
            <person name="Mueller R.-W."/>
            <person name="Bruemmer F."/>
            <person name="Labrenz M."/>
            <person name="Spormann A.M."/>
            <person name="Op den Camp H."/>
            <person name="Overmann J."/>
            <person name="Amann R."/>
            <person name="Jetten M.S.M."/>
            <person name="Mascher T."/>
            <person name="Medema M.H."/>
            <person name="Devos D.P."/>
            <person name="Kaster A.-K."/>
            <person name="Ovreas L."/>
            <person name="Rohde M."/>
            <person name="Galperin M.Y."/>
            <person name="Jogler C."/>
        </authorList>
    </citation>
    <scope>NUCLEOTIDE SEQUENCE [LARGE SCALE GENOMIC DNA]</scope>
    <source>
        <strain evidence="4 5">UC8</strain>
    </source>
</reference>
<dbReference type="InterPro" id="IPR002035">
    <property type="entry name" value="VWF_A"/>
</dbReference>
<evidence type="ECO:0000256" key="1">
    <source>
        <dbReference type="SAM" id="MobiDB-lite"/>
    </source>
</evidence>
<evidence type="ECO:0000259" key="3">
    <source>
        <dbReference type="PROSITE" id="PS50234"/>
    </source>
</evidence>
<dbReference type="KEGG" id="rul:UC8_34330"/>
<evidence type="ECO:0000313" key="4">
    <source>
        <dbReference type="EMBL" id="QEG41412.1"/>
    </source>
</evidence>
<dbReference type="Pfam" id="PF00092">
    <property type="entry name" value="VWA"/>
    <property type="match status" value="1"/>
</dbReference>
<feature type="transmembrane region" description="Helical" evidence="2">
    <location>
        <begin position="42"/>
        <end position="62"/>
    </location>
</feature>
<dbReference type="AlphaFoldDB" id="A0A5B9QU01"/>
<dbReference type="SMART" id="SM00327">
    <property type="entry name" value="VWA"/>
    <property type="match status" value="2"/>
</dbReference>
<evidence type="ECO:0000313" key="5">
    <source>
        <dbReference type="Proteomes" id="UP000325286"/>
    </source>
</evidence>
<proteinExistence type="predicted"/>
<keyword evidence="2" id="KW-0812">Transmembrane</keyword>
<dbReference type="EMBL" id="CP042914">
    <property type="protein sequence ID" value="QEG41412.1"/>
    <property type="molecule type" value="Genomic_DNA"/>
</dbReference>
<sequence>MIPFELTRPGMLWLGLPLAVLIVLGFVRSLSDFPKRQRIVSLLVRAAVVTLLILAVSGLTLLRNSEALYVMLLTDESLSIGEEARQSADRYRQQLLEAQGSHELAAMSFATLPGRVQSNADADRNAAEHQAATENAATENTASQNTAEDESVKPTARVDGTRPDPRDGTNLAAAIEAAAGYVPPGYVPRIVLLSDGNETAGDAAAAASRSRVPVYTVPLPTRADPEVQVSAVDVPAEVQEGEPFYVDVRIQSNHEDEGLIEVFRGDHKVVSEKHALKIGENRLRFQQSIDRDRLAAYTVRVSGLTSDTLLDNNADSGLVYATGKPRVLIVESDPNLIRELAYALEDEGIQVDVRPPQGMPDSLADIQNFECVIVSNVPATDLTTRQMRIARTYVQDLGGGFIMLGGEQSFGLGGYYKSALEEILPVRSDFEKEKEKPSLGMVLVIDKSGSMSGDKMEMAKSAARAATELLGRSDSVAVLAFDGETYVISDMQSARNKQKISNEIAHIEAGGGTTMYPAMEMAYEMLLATQAKLKHVILLTDGVSSPGDFEGMAQLMTSSKMTVSTVAVGDGSDVELLDSIARIGKGRHYVTNDPAQVPQIFAKETVTASKSAIDEQPFIPQVIRATHALADIDMEAAPFLLGYVMTRPKPTSEVILATEKGEPLLAWWRYGLGMTAAFTSDAKSRWAAEWMTWPGFGKFWTQVIRQTMRKSDTRGIQVGVDRRNQMADITVDTVSDLGQFLNDVNVEMTVIQPGLKQHKQRLTQQGPGQYTTQFATPRSGAYHMEITVRQDDSVIYRQSRGTMVGYSDELRIRPSNEDLLQRIASSSGGQFAPTAPQVFESQGETAIRTTPLWPWLLAAAACLLVLDVSLRRIDFSLHYPFAPRT</sequence>
<dbReference type="Pfam" id="PF07090">
    <property type="entry name" value="GATase1_like"/>
    <property type="match status" value="1"/>
</dbReference>
<dbReference type="Gene3D" id="3.40.50.880">
    <property type="match status" value="1"/>
</dbReference>
<evidence type="ECO:0000256" key="2">
    <source>
        <dbReference type="SAM" id="Phobius"/>
    </source>
</evidence>
<organism evidence="4 5">
    <name type="scientific">Roseimaritima ulvae</name>
    <dbReference type="NCBI Taxonomy" id="980254"/>
    <lineage>
        <taxon>Bacteria</taxon>
        <taxon>Pseudomonadati</taxon>
        <taxon>Planctomycetota</taxon>
        <taxon>Planctomycetia</taxon>
        <taxon>Pirellulales</taxon>
        <taxon>Pirellulaceae</taxon>
        <taxon>Roseimaritima</taxon>
    </lineage>
</organism>
<dbReference type="Proteomes" id="UP000325286">
    <property type="component" value="Chromosome"/>
</dbReference>
<gene>
    <name evidence="4" type="ORF">UC8_34330</name>
</gene>
<protein>
    <submittedName>
        <fullName evidence="4">von Willebrand factor type A domain protein</fullName>
    </submittedName>
</protein>
<dbReference type="InterPro" id="IPR029062">
    <property type="entry name" value="Class_I_gatase-like"/>
</dbReference>
<dbReference type="PANTHER" id="PTHR37947:SF2">
    <property type="entry name" value="VON WILLEBRAND FACTOR TYPE A"/>
    <property type="match status" value="1"/>
</dbReference>
<keyword evidence="2" id="KW-0472">Membrane</keyword>
<feature type="domain" description="VWFA" evidence="3">
    <location>
        <begin position="440"/>
        <end position="622"/>
    </location>
</feature>
<dbReference type="InterPro" id="IPR010768">
    <property type="entry name" value="GATase1-like"/>
</dbReference>
<feature type="region of interest" description="Disordered" evidence="1">
    <location>
        <begin position="120"/>
        <end position="168"/>
    </location>
</feature>
<dbReference type="SUPFAM" id="SSF52317">
    <property type="entry name" value="Class I glutamine amidotransferase-like"/>
    <property type="match status" value="1"/>
</dbReference>
<dbReference type="SUPFAM" id="SSF53300">
    <property type="entry name" value="vWA-like"/>
    <property type="match status" value="2"/>
</dbReference>
<feature type="transmembrane region" description="Helical" evidence="2">
    <location>
        <begin position="12"/>
        <end position="30"/>
    </location>
</feature>
<keyword evidence="5" id="KW-1185">Reference proteome</keyword>
<accession>A0A5B9QU01</accession>
<keyword evidence="2" id="KW-1133">Transmembrane helix</keyword>
<dbReference type="InterPro" id="IPR036465">
    <property type="entry name" value="vWFA_dom_sf"/>
</dbReference>
<name>A0A5B9QU01_9BACT</name>
<dbReference type="RefSeq" id="WP_238388786.1">
    <property type="nucleotide sequence ID" value="NZ_CP042914.1"/>
</dbReference>
<dbReference type="Gene3D" id="3.40.50.410">
    <property type="entry name" value="von Willebrand factor, type A domain"/>
    <property type="match status" value="2"/>
</dbReference>
<dbReference type="Pfam" id="PF13768">
    <property type="entry name" value="VWA_3"/>
    <property type="match status" value="1"/>
</dbReference>
<feature type="compositionally biased region" description="Low complexity" evidence="1">
    <location>
        <begin position="128"/>
        <end position="146"/>
    </location>
</feature>